<dbReference type="SMART" id="SM00388">
    <property type="entry name" value="HisKA"/>
    <property type="match status" value="1"/>
</dbReference>
<dbReference type="GO" id="GO:0005524">
    <property type="term" value="F:ATP binding"/>
    <property type="evidence" value="ECO:0007669"/>
    <property type="project" value="UniProtKB-KW"/>
</dbReference>
<dbReference type="Gene3D" id="3.30.450.40">
    <property type="match status" value="1"/>
</dbReference>
<dbReference type="Gene3D" id="2.130.10.10">
    <property type="entry name" value="YVTN repeat-like/Quinoprotein amine dehydrogenase"/>
    <property type="match status" value="2"/>
</dbReference>
<evidence type="ECO:0000256" key="5">
    <source>
        <dbReference type="ARBA" id="ARBA00022553"/>
    </source>
</evidence>
<dbReference type="InterPro" id="IPR003018">
    <property type="entry name" value="GAF"/>
</dbReference>
<keyword evidence="11" id="KW-0805">Transcription regulation</keyword>
<evidence type="ECO:0000256" key="15">
    <source>
        <dbReference type="PROSITE-ProRule" id="PRU00169"/>
    </source>
</evidence>
<evidence type="ECO:0000259" key="18">
    <source>
        <dbReference type="PROSITE" id="PS50109"/>
    </source>
</evidence>
<dbReference type="SUPFAM" id="SSF47384">
    <property type="entry name" value="Homodimeric domain of signal transducing histidine kinase"/>
    <property type="match status" value="1"/>
</dbReference>
<feature type="domain" description="Histidine kinase" evidence="18">
    <location>
        <begin position="987"/>
        <end position="1219"/>
    </location>
</feature>
<keyword evidence="6" id="KW-0808">Transferase</keyword>
<feature type="modified residue" description="4-aspartylphosphate" evidence="15">
    <location>
        <position position="1303"/>
    </location>
</feature>
<evidence type="ECO:0000256" key="9">
    <source>
        <dbReference type="ARBA" id="ARBA00022840"/>
    </source>
</evidence>
<dbReference type="SUPFAM" id="SSF55781">
    <property type="entry name" value="GAF domain-like"/>
    <property type="match status" value="1"/>
</dbReference>
<dbReference type="GO" id="GO:0000155">
    <property type="term" value="F:phosphorelay sensor kinase activity"/>
    <property type="evidence" value="ECO:0007669"/>
    <property type="project" value="InterPro"/>
</dbReference>
<dbReference type="InterPro" id="IPR013783">
    <property type="entry name" value="Ig-like_fold"/>
</dbReference>
<gene>
    <name evidence="20" type="ORF">C7S20_07690</name>
</gene>
<evidence type="ECO:0000313" key="20">
    <source>
        <dbReference type="EMBL" id="AVR45164.1"/>
    </source>
</evidence>
<dbReference type="InterPro" id="IPR015943">
    <property type="entry name" value="WD40/YVTN_repeat-like_dom_sf"/>
</dbReference>
<dbReference type="FunFam" id="3.40.50.2300:FF:000001">
    <property type="entry name" value="DNA-binding response regulator PhoB"/>
    <property type="match status" value="1"/>
</dbReference>
<dbReference type="KEGG" id="grs:C7S20_07690"/>
<dbReference type="Gene3D" id="3.40.50.2300">
    <property type="match status" value="2"/>
</dbReference>
<dbReference type="Gene3D" id="2.60.40.10">
    <property type="entry name" value="Immunoglobulins"/>
    <property type="match status" value="1"/>
</dbReference>
<organism evidence="20 21">
    <name type="scientific">Christiangramia fulva</name>
    <dbReference type="NCBI Taxonomy" id="2126553"/>
    <lineage>
        <taxon>Bacteria</taxon>
        <taxon>Pseudomonadati</taxon>
        <taxon>Bacteroidota</taxon>
        <taxon>Flavobacteriia</taxon>
        <taxon>Flavobacteriales</taxon>
        <taxon>Flavobacteriaceae</taxon>
        <taxon>Christiangramia</taxon>
    </lineage>
</organism>
<dbReference type="InterPro" id="IPR029016">
    <property type="entry name" value="GAF-like_dom_sf"/>
</dbReference>
<evidence type="ECO:0000256" key="4">
    <source>
        <dbReference type="ARBA" id="ARBA00022475"/>
    </source>
</evidence>
<dbReference type="FunFam" id="3.30.565.10:FF:000023">
    <property type="entry name" value="PAS domain-containing sensor histidine kinase"/>
    <property type="match status" value="1"/>
</dbReference>
<dbReference type="SUPFAM" id="SSF52172">
    <property type="entry name" value="CheY-like"/>
    <property type="match status" value="2"/>
</dbReference>
<dbReference type="PROSITE" id="PS50109">
    <property type="entry name" value="HIS_KIN"/>
    <property type="match status" value="1"/>
</dbReference>
<dbReference type="CDD" id="cd16922">
    <property type="entry name" value="HATPase_EvgS-ArcB-TorS-like"/>
    <property type="match status" value="1"/>
</dbReference>
<proteinExistence type="predicted"/>
<dbReference type="InterPro" id="IPR011123">
    <property type="entry name" value="Y_Y_Y"/>
</dbReference>
<keyword evidence="12" id="KW-0238">DNA-binding</keyword>
<dbReference type="Pfam" id="PF00512">
    <property type="entry name" value="HisKA"/>
    <property type="match status" value="1"/>
</dbReference>
<keyword evidence="10" id="KW-0902">Two-component regulatory system</keyword>
<dbReference type="Proteomes" id="UP000241507">
    <property type="component" value="Chromosome"/>
</dbReference>
<dbReference type="InterPro" id="IPR004358">
    <property type="entry name" value="Sig_transdc_His_kin-like_C"/>
</dbReference>
<dbReference type="SUPFAM" id="SSF55874">
    <property type="entry name" value="ATPase domain of HSP90 chaperone/DNA topoisomerase II/histidine kinase"/>
    <property type="match status" value="1"/>
</dbReference>
<evidence type="ECO:0000256" key="3">
    <source>
        <dbReference type="ARBA" id="ARBA00012438"/>
    </source>
</evidence>
<reference evidence="21" key="1">
    <citation type="submission" date="2018-03" db="EMBL/GenBank/DDBJ databases">
        <title>Gramella fulva sp. nov., isolated from a dry surface of tidal flat.</title>
        <authorList>
            <person name="Hwang S.H."/>
            <person name="Hwang W.M."/>
            <person name="Kang K."/>
            <person name="Ahn T.-Y."/>
        </authorList>
    </citation>
    <scope>NUCLEOTIDE SEQUENCE [LARGE SCALE GENOMIC DNA]</scope>
    <source>
        <strain evidence="21">SH35</strain>
    </source>
</reference>
<evidence type="ECO:0000256" key="16">
    <source>
        <dbReference type="SAM" id="Phobius"/>
    </source>
</evidence>
<keyword evidence="8" id="KW-0418">Kinase</keyword>
<keyword evidence="21" id="KW-1185">Reference proteome</keyword>
<dbReference type="GO" id="GO:0003677">
    <property type="term" value="F:DNA binding"/>
    <property type="evidence" value="ECO:0007669"/>
    <property type="project" value="UniProtKB-KW"/>
</dbReference>
<keyword evidence="16" id="KW-0812">Transmembrane</keyword>
<dbReference type="CDD" id="cd00082">
    <property type="entry name" value="HisKA"/>
    <property type="match status" value="1"/>
</dbReference>
<feature type="signal peptide" evidence="17">
    <location>
        <begin position="1"/>
        <end position="29"/>
    </location>
</feature>
<feature type="domain" description="Response regulatory" evidence="19">
    <location>
        <begin position="1254"/>
        <end position="1367"/>
    </location>
</feature>
<protein>
    <recommendedName>
        <fullName evidence="3">histidine kinase</fullName>
        <ecNumber evidence="3">2.7.13.3</ecNumber>
    </recommendedName>
</protein>
<evidence type="ECO:0000256" key="1">
    <source>
        <dbReference type="ARBA" id="ARBA00000085"/>
    </source>
</evidence>
<dbReference type="Pfam" id="PF02518">
    <property type="entry name" value="HATPase_c"/>
    <property type="match status" value="1"/>
</dbReference>
<evidence type="ECO:0000256" key="10">
    <source>
        <dbReference type="ARBA" id="ARBA00023012"/>
    </source>
</evidence>
<keyword evidence="7" id="KW-0547">Nucleotide-binding</keyword>
<evidence type="ECO:0000256" key="8">
    <source>
        <dbReference type="ARBA" id="ARBA00022777"/>
    </source>
</evidence>
<evidence type="ECO:0000256" key="14">
    <source>
        <dbReference type="ARBA" id="ARBA00023163"/>
    </source>
</evidence>
<dbReference type="InterPro" id="IPR001789">
    <property type="entry name" value="Sig_transdc_resp-reg_receiver"/>
</dbReference>
<dbReference type="EMBL" id="CP028136">
    <property type="protein sequence ID" value="AVR45164.1"/>
    <property type="molecule type" value="Genomic_DNA"/>
</dbReference>
<evidence type="ECO:0000256" key="13">
    <source>
        <dbReference type="ARBA" id="ARBA00023136"/>
    </source>
</evidence>
<keyword evidence="14" id="KW-0804">Transcription</keyword>
<dbReference type="Gene3D" id="1.10.287.130">
    <property type="match status" value="1"/>
</dbReference>
<evidence type="ECO:0000313" key="21">
    <source>
        <dbReference type="Proteomes" id="UP000241507"/>
    </source>
</evidence>
<dbReference type="Gene3D" id="3.30.565.10">
    <property type="entry name" value="Histidine kinase-like ATPase, C-terminal domain"/>
    <property type="match status" value="1"/>
</dbReference>
<dbReference type="PRINTS" id="PR00344">
    <property type="entry name" value="BCTRLSENSOR"/>
</dbReference>
<evidence type="ECO:0000256" key="17">
    <source>
        <dbReference type="SAM" id="SignalP"/>
    </source>
</evidence>
<dbReference type="OrthoDB" id="358279at2"/>
<sequence>MKNYLRTLCRHLFVCCTFFLIFFPKVLMAQQQVGRPEITNYDYQEYNGSPANWWAVEGAGGLMFFANERDVLEYDGIEWKHIKTGNGCRSLAKGDDGIIYVGGFGGFGYLQANKYGELKYQSLKEKIPEEYRDFQDVWMIDNFQGKIYFTTSNYIYVWDGKSIQVLQSDNMFHISAVVNGKFYCRIWNKGLCVLKDGKFELVPGGEQFAEERIYEMLPYDDHKVLLGTRDKGFFLYDGKTIRPFKTEVDKFIQGVIYSPGVALQNGNFIINTFQGAYLMDHKGRLLQEYTKATGLKNEGLYFVYVDSRNILWLLSYGGISMLNLQSPYTYLGSEKGIPADAITQVQKKEDFLYLATNQNGIYYRKQGQEKFSHIVGTTGQTFTIKKVKGRLYVASTEGLLEIKGNSFEYVRKSENYDFRANFILPSEKNPNTLFVGAEGKIAAFNFDEKTSQFKEVSSLEISFLNIINDKDDNLWITNNDKGKLTKLIPEIKDGKVDLEASQIITYDTVNGLPDKTIDFFKPFDKVIFVDSENKTFRFDPMTNTFKKYDTPINKWMDINKGNFVISKDSTNKVFASLGEGVIVAEQEGDSVQINASTFKQLKNVAINDIFPGPVQADGTQEVWFATAEGLIRYEGKLGNPQVPDFDLQIRNINIAGDSLLYAGAGSMPEKIQMNYKNNSISFSYAAPVFEGQKYVEYSTYLKGFDSRWSDYSKQTSREYLNLPAGNYTFKVKAKSSLGKTSDEVSVPFSIASPWYLTWWAYILYALAFIAIIYLIVHRRTRMLRTRQKVLEERVAERTREVQKRLGELATINHVSTALTEKLKLNELIQLVGDEMKKLFNSDITYLALLDRENNIINFPYQDGDNIKPQKIGNGLTSKIITTGEPLLINRDTDIVAEFDKMGIKESGKRAVSYLGVPIPVEDKIIGAISVQSTQQESRFNEEDKRLLNTIAINVGVALHNAELFEQAREAKIRAEEANEAKSAFLSTVSHELRTPLTSVLGFAKIIRKRLEDKIFPAVNIDDQKIKKTMKQVSENLDVVVSEGERLTTLINDVLDLAKIESGRMEWNMKPVLMQDAIGRAIASTKSLFENKKVSLKKNIPKDLPMVNGDEDKLIQVVINLLSNAVKFTDKGKVQIEAYLEKDQIIVEVQDTGIGIAEEDRHKVFEKFRQAGDTLTDKPKGTGLGLPICREIIEHHGGIIWMKSELGVGSTFFFSIPVLGEGVPQQPLELDRILKSLKKQIKHSSQKANVISEPTILVVDDATPIRSLLRQELSEAGYRVKEAENGKEALEMVRNSKPDLIILDVMMPEINGFDVAAVLKNDPSTMDIPIIILSIVKDKERGLRIGVDRYLTKPINTEELFHEVDVLLEQGVSKKKVLVVDEDFSAVKTLSEVLSARGYKVVESNSKDLFETATKSRPDIIMLNSVSNGDQKVLKDLKLQKGMENVMFFIYK</sequence>
<dbReference type="Pfam" id="PF00072">
    <property type="entry name" value="Response_reg"/>
    <property type="match status" value="1"/>
</dbReference>
<dbReference type="InterPro" id="IPR036890">
    <property type="entry name" value="HATPase_C_sf"/>
</dbReference>
<evidence type="ECO:0000256" key="11">
    <source>
        <dbReference type="ARBA" id="ARBA00023015"/>
    </source>
</evidence>
<feature type="chain" id="PRO_5015361870" description="histidine kinase" evidence="17">
    <location>
        <begin position="30"/>
        <end position="1451"/>
    </location>
</feature>
<comment type="subcellular location">
    <subcellularLocation>
        <location evidence="2">Cell membrane</location>
    </subcellularLocation>
</comment>
<comment type="catalytic activity">
    <reaction evidence="1">
        <text>ATP + protein L-histidine = ADP + protein N-phospho-L-histidine.</text>
        <dbReference type="EC" id="2.7.13.3"/>
    </reaction>
</comment>
<evidence type="ECO:0000256" key="2">
    <source>
        <dbReference type="ARBA" id="ARBA00004236"/>
    </source>
</evidence>
<dbReference type="InterPro" id="IPR011006">
    <property type="entry name" value="CheY-like_superfamily"/>
</dbReference>
<dbReference type="SMART" id="SM00065">
    <property type="entry name" value="GAF"/>
    <property type="match status" value="1"/>
</dbReference>
<feature type="transmembrane region" description="Helical" evidence="16">
    <location>
        <begin position="758"/>
        <end position="776"/>
    </location>
</feature>
<dbReference type="GO" id="GO:0005886">
    <property type="term" value="C:plasma membrane"/>
    <property type="evidence" value="ECO:0007669"/>
    <property type="project" value="UniProtKB-SubCell"/>
</dbReference>
<keyword evidence="9" id="KW-0067">ATP-binding</keyword>
<keyword evidence="16" id="KW-1133">Transmembrane helix</keyword>
<evidence type="ECO:0000256" key="7">
    <source>
        <dbReference type="ARBA" id="ARBA00022741"/>
    </source>
</evidence>
<dbReference type="SMART" id="SM00448">
    <property type="entry name" value="REC"/>
    <property type="match status" value="1"/>
</dbReference>
<keyword evidence="5 15" id="KW-0597">Phosphoprotein</keyword>
<dbReference type="Pfam" id="PF07495">
    <property type="entry name" value="Y_Y_Y"/>
    <property type="match status" value="1"/>
</dbReference>
<name>A0A2R3Z4K3_9FLAO</name>
<dbReference type="InterPro" id="IPR005467">
    <property type="entry name" value="His_kinase_dom"/>
</dbReference>
<dbReference type="Pfam" id="PF13185">
    <property type="entry name" value="GAF_2"/>
    <property type="match status" value="1"/>
</dbReference>
<dbReference type="InterPro" id="IPR036097">
    <property type="entry name" value="HisK_dim/P_sf"/>
</dbReference>
<dbReference type="InterPro" id="IPR003594">
    <property type="entry name" value="HATPase_dom"/>
</dbReference>
<dbReference type="InterPro" id="IPR003661">
    <property type="entry name" value="HisK_dim/P_dom"/>
</dbReference>
<evidence type="ECO:0000256" key="6">
    <source>
        <dbReference type="ARBA" id="ARBA00022679"/>
    </source>
</evidence>
<accession>A0A2R3Z4K3</accession>
<evidence type="ECO:0000259" key="19">
    <source>
        <dbReference type="PROSITE" id="PS50110"/>
    </source>
</evidence>
<dbReference type="SUPFAM" id="SSF69322">
    <property type="entry name" value="Tricorn protease domain 2"/>
    <property type="match status" value="1"/>
</dbReference>
<evidence type="ECO:0000256" key="12">
    <source>
        <dbReference type="ARBA" id="ARBA00023125"/>
    </source>
</evidence>
<keyword evidence="4" id="KW-1003">Cell membrane</keyword>
<dbReference type="PANTHER" id="PTHR43547">
    <property type="entry name" value="TWO-COMPONENT HISTIDINE KINASE"/>
    <property type="match status" value="1"/>
</dbReference>
<dbReference type="SMART" id="SM00387">
    <property type="entry name" value="HATPase_c"/>
    <property type="match status" value="1"/>
</dbReference>
<dbReference type="PANTHER" id="PTHR43547:SF2">
    <property type="entry name" value="HYBRID SIGNAL TRANSDUCTION HISTIDINE KINASE C"/>
    <property type="match status" value="1"/>
</dbReference>
<dbReference type="EC" id="2.7.13.3" evidence="3"/>
<keyword evidence="13 16" id="KW-0472">Membrane</keyword>
<dbReference type="PROSITE" id="PS50110">
    <property type="entry name" value="RESPONSE_REGULATORY"/>
    <property type="match status" value="1"/>
</dbReference>
<keyword evidence="17" id="KW-0732">Signal</keyword>